<dbReference type="InterPro" id="IPR001761">
    <property type="entry name" value="Peripla_BP/Lac1_sug-bd_dom"/>
</dbReference>
<dbReference type="Gene3D" id="1.10.260.40">
    <property type="entry name" value="lambda repressor-like DNA-binding domains"/>
    <property type="match status" value="1"/>
</dbReference>
<evidence type="ECO:0000313" key="6">
    <source>
        <dbReference type="Proteomes" id="UP000585721"/>
    </source>
</evidence>
<dbReference type="AlphaFoldDB" id="A0A841GEH8"/>
<dbReference type="SUPFAM" id="SSF53822">
    <property type="entry name" value="Periplasmic binding protein-like I"/>
    <property type="match status" value="1"/>
</dbReference>
<dbReference type="InterPro" id="IPR000843">
    <property type="entry name" value="HTH_LacI"/>
</dbReference>
<dbReference type="Pfam" id="PF00532">
    <property type="entry name" value="Peripla_BP_1"/>
    <property type="match status" value="1"/>
</dbReference>
<dbReference type="PROSITE" id="PS50932">
    <property type="entry name" value="HTH_LACI_2"/>
    <property type="match status" value="1"/>
</dbReference>
<dbReference type="EMBL" id="JACHGR010000006">
    <property type="protein sequence ID" value="MBB6055977.1"/>
    <property type="molecule type" value="Genomic_DNA"/>
</dbReference>
<keyword evidence="6" id="KW-1185">Reference proteome</keyword>
<dbReference type="Proteomes" id="UP000585721">
    <property type="component" value="Unassembled WGS sequence"/>
</dbReference>
<dbReference type="InterPro" id="IPR028082">
    <property type="entry name" value="Peripla_BP_I"/>
</dbReference>
<dbReference type="CDD" id="cd01392">
    <property type="entry name" value="HTH_LacI"/>
    <property type="match status" value="1"/>
</dbReference>
<dbReference type="GO" id="GO:0000976">
    <property type="term" value="F:transcription cis-regulatory region binding"/>
    <property type="evidence" value="ECO:0007669"/>
    <property type="project" value="TreeGrafter"/>
</dbReference>
<accession>A0A841GEH8</accession>
<sequence length="339" mass="37452">MSLKAIAQELGISITTVSRGLNGYSDVAEHTRQLIMAAAEARGYLPNASARRLKTGRTDAVGLVYPMVTAALYDPNLLDIVANITSAFADFNIDIVMVSDQEHHGHSPYVSLIESGRVDALIVMDVMNEDPRINYLQSRGHKFLSFGRCNTSKPYAWIDFDCEIGSRRAVRYLLDKGHRQIAYLGGNDERAFISQRKDGFIQEMNAAGIAVPEHYILQCARNRRSGMTAMKQILTYPDRPTAILVDSSMLADGAIMVAEQAGLIPGEDISFIAYDGLPPDTYSDKHMTSVQLSTSEKKSKQIADMTLALIRGEKPENLHVLWEPEIVEGNTVKDLRTAS</sequence>
<keyword evidence="3" id="KW-0804">Transcription</keyword>
<dbReference type="GO" id="GO:0003700">
    <property type="term" value="F:DNA-binding transcription factor activity"/>
    <property type="evidence" value="ECO:0007669"/>
    <property type="project" value="TreeGrafter"/>
</dbReference>
<evidence type="ECO:0000256" key="3">
    <source>
        <dbReference type="ARBA" id="ARBA00023163"/>
    </source>
</evidence>
<gene>
    <name evidence="5" type="ORF">HNR75_001907</name>
</gene>
<dbReference type="PANTHER" id="PTHR30146">
    <property type="entry name" value="LACI-RELATED TRANSCRIPTIONAL REPRESSOR"/>
    <property type="match status" value="1"/>
</dbReference>
<dbReference type="InterPro" id="IPR010982">
    <property type="entry name" value="Lambda_DNA-bd_dom_sf"/>
</dbReference>
<dbReference type="Gene3D" id="3.40.50.2300">
    <property type="match status" value="2"/>
</dbReference>
<proteinExistence type="predicted"/>
<evidence type="ECO:0000256" key="1">
    <source>
        <dbReference type="ARBA" id="ARBA00023015"/>
    </source>
</evidence>
<feature type="domain" description="HTH lacI-type" evidence="4">
    <location>
        <begin position="1"/>
        <end position="55"/>
    </location>
</feature>
<name>A0A841GEH8_9GAMM</name>
<evidence type="ECO:0000256" key="2">
    <source>
        <dbReference type="ARBA" id="ARBA00023125"/>
    </source>
</evidence>
<dbReference type="Pfam" id="PF00356">
    <property type="entry name" value="LacI"/>
    <property type="match status" value="1"/>
</dbReference>
<evidence type="ECO:0000259" key="4">
    <source>
        <dbReference type="PROSITE" id="PS50932"/>
    </source>
</evidence>
<comment type="caution">
    <text evidence="5">The sequence shown here is derived from an EMBL/GenBank/DDBJ whole genome shotgun (WGS) entry which is preliminary data.</text>
</comment>
<dbReference type="RefSeq" id="WP_188026722.1">
    <property type="nucleotide sequence ID" value="NZ_JACHGR010000006.1"/>
</dbReference>
<dbReference type="SUPFAM" id="SSF47413">
    <property type="entry name" value="lambda repressor-like DNA-binding domains"/>
    <property type="match status" value="1"/>
</dbReference>
<keyword evidence="1" id="KW-0805">Transcription regulation</keyword>
<dbReference type="SMART" id="SM00354">
    <property type="entry name" value="HTH_LACI"/>
    <property type="match status" value="1"/>
</dbReference>
<keyword evidence="2" id="KW-0238">DNA-binding</keyword>
<organism evidence="5 6">
    <name type="scientific">Tolumonas osonensis</name>
    <dbReference type="NCBI Taxonomy" id="675874"/>
    <lineage>
        <taxon>Bacteria</taxon>
        <taxon>Pseudomonadati</taxon>
        <taxon>Pseudomonadota</taxon>
        <taxon>Gammaproteobacteria</taxon>
        <taxon>Aeromonadales</taxon>
        <taxon>Aeromonadaceae</taxon>
        <taxon>Tolumonas</taxon>
    </lineage>
</organism>
<protein>
    <submittedName>
        <fullName evidence="5">LacI family transcriptional regulator</fullName>
    </submittedName>
</protein>
<dbReference type="PANTHER" id="PTHR30146:SF109">
    <property type="entry name" value="HTH-TYPE TRANSCRIPTIONAL REGULATOR GALS"/>
    <property type="match status" value="1"/>
</dbReference>
<evidence type="ECO:0000313" key="5">
    <source>
        <dbReference type="EMBL" id="MBB6055977.1"/>
    </source>
</evidence>
<reference evidence="5 6" key="1">
    <citation type="submission" date="2020-08" db="EMBL/GenBank/DDBJ databases">
        <title>Genomic Encyclopedia of Type Strains, Phase IV (KMG-IV): sequencing the most valuable type-strain genomes for metagenomic binning, comparative biology and taxonomic classification.</title>
        <authorList>
            <person name="Goeker M."/>
        </authorList>
    </citation>
    <scope>NUCLEOTIDE SEQUENCE [LARGE SCALE GENOMIC DNA]</scope>
    <source>
        <strain evidence="5 6">DSM 22975</strain>
    </source>
</reference>